<dbReference type="CDD" id="cd02518">
    <property type="entry name" value="GT2_SpsF"/>
    <property type="match status" value="1"/>
</dbReference>
<name>A0A9W6MIS5_9ACTN</name>
<keyword evidence="1" id="KW-0966">Cell projection</keyword>
<evidence type="ECO:0000313" key="1">
    <source>
        <dbReference type="EMBL" id="GLK15505.1"/>
    </source>
</evidence>
<dbReference type="EMBL" id="BSEV01000079">
    <property type="protein sequence ID" value="GLK15505.1"/>
    <property type="molecule type" value="Genomic_DNA"/>
</dbReference>
<dbReference type="Proteomes" id="UP001143474">
    <property type="component" value="Unassembled WGS sequence"/>
</dbReference>
<dbReference type="Pfam" id="PF02348">
    <property type="entry name" value="CTP_transf_3"/>
    <property type="match status" value="1"/>
</dbReference>
<organism evidence="1 2">
    <name type="scientific">Streptosporangium carneum</name>
    <dbReference type="NCBI Taxonomy" id="47481"/>
    <lineage>
        <taxon>Bacteria</taxon>
        <taxon>Bacillati</taxon>
        <taxon>Actinomycetota</taxon>
        <taxon>Actinomycetes</taxon>
        <taxon>Streptosporangiales</taxon>
        <taxon>Streptosporangiaceae</taxon>
        <taxon>Streptosporangium</taxon>
    </lineage>
</organism>
<dbReference type="RefSeq" id="WP_271223729.1">
    <property type="nucleotide sequence ID" value="NZ_BSEV01000079.1"/>
</dbReference>
<reference evidence="1" key="1">
    <citation type="journal article" date="2014" name="Int. J. Syst. Evol. Microbiol.">
        <title>Complete genome sequence of Corynebacterium casei LMG S-19264T (=DSM 44701T), isolated from a smear-ripened cheese.</title>
        <authorList>
            <consortium name="US DOE Joint Genome Institute (JGI-PGF)"/>
            <person name="Walter F."/>
            <person name="Albersmeier A."/>
            <person name="Kalinowski J."/>
            <person name="Ruckert C."/>
        </authorList>
    </citation>
    <scope>NUCLEOTIDE SEQUENCE</scope>
    <source>
        <strain evidence="1">VKM Ac-2007</strain>
    </source>
</reference>
<evidence type="ECO:0000313" key="2">
    <source>
        <dbReference type="Proteomes" id="UP001143474"/>
    </source>
</evidence>
<dbReference type="AlphaFoldDB" id="A0A9W6MIS5"/>
<sequence>MTLAVIVQARAGSSRLPRKVLEPLGDKCVLDRVLDRCRRIAAADHVICAIPEGEADDPVADAGRRAGVAVFRGSEQDVLARYLGAAKMVDADAVVRITSDCPFIDPDMAGQLIALYRESGADYANNTLLPGFPRGLDCEIVSTAWLERADAEATDPADREHVTAWIRNRPGLKLACLEGPGGEAANWRWTLDYPADLAFCRAVFERAGEAAAELDFPALSELCRKAPDLVAINAVHADPARPDIRRPPAIVRDYLPAGATPPVR</sequence>
<dbReference type="SUPFAM" id="SSF53448">
    <property type="entry name" value="Nucleotide-diphospho-sugar transferases"/>
    <property type="match status" value="1"/>
</dbReference>
<accession>A0A9W6MIS5</accession>
<dbReference type="InterPro" id="IPR003329">
    <property type="entry name" value="Cytidylyl_trans"/>
</dbReference>
<dbReference type="PANTHER" id="PTHR42866:SF1">
    <property type="entry name" value="SPORE COAT POLYSACCHARIDE BIOSYNTHESIS PROTEIN SPSF"/>
    <property type="match status" value="1"/>
</dbReference>
<reference evidence="1" key="2">
    <citation type="submission" date="2023-01" db="EMBL/GenBank/DDBJ databases">
        <authorList>
            <person name="Sun Q."/>
            <person name="Evtushenko L."/>
        </authorList>
    </citation>
    <scope>NUCLEOTIDE SEQUENCE</scope>
    <source>
        <strain evidence="1">VKM Ac-2007</strain>
    </source>
</reference>
<dbReference type="GO" id="GO:0005829">
    <property type="term" value="C:cytosol"/>
    <property type="evidence" value="ECO:0007669"/>
    <property type="project" value="TreeGrafter"/>
</dbReference>
<proteinExistence type="predicted"/>
<keyword evidence="1" id="KW-0969">Cilium</keyword>
<gene>
    <name evidence="1" type="ORF">GCM10017600_89230</name>
</gene>
<dbReference type="InterPro" id="IPR029044">
    <property type="entry name" value="Nucleotide-diphossugar_trans"/>
</dbReference>
<comment type="caution">
    <text evidence="1">The sequence shown here is derived from an EMBL/GenBank/DDBJ whole genome shotgun (WGS) entry which is preliminary data.</text>
</comment>
<protein>
    <submittedName>
        <fullName evidence="1">Flagellin modification protein FlmC</fullName>
    </submittedName>
</protein>
<dbReference type="PANTHER" id="PTHR42866">
    <property type="entry name" value="3-DEOXY-MANNO-OCTULOSONATE CYTIDYLYLTRANSFERASE"/>
    <property type="match status" value="1"/>
</dbReference>
<keyword evidence="2" id="KW-1185">Reference proteome</keyword>
<keyword evidence="1" id="KW-0282">Flagellum</keyword>
<dbReference type="Gene3D" id="3.90.550.10">
    <property type="entry name" value="Spore Coat Polysaccharide Biosynthesis Protein SpsA, Chain A"/>
    <property type="match status" value="1"/>
</dbReference>